<protein>
    <submittedName>
        <fullName evidence="2">Uncharacterized protein</fullName>
    </submittedName>
</protein>
<accession>A0A0C2MX73</accession>
<evidence type="ECO:0000256" key="1">
    <source>
        <dbReference type="SAM" id="Phobius"/>
    </source>
</evidence>
<comment type="caution">
    <text evidence="2">The sequence shown here is derived from an EMBL/GenBank/DDBJ whole genome shotgun (WGS) entry which is preliminary data.</text>
</comment>
<dbReference type="Proteomes" id="UP000031668">
    <property type="component" value="Unassembled WGS sequence"/>
</dbReference>
<keyword evidence="1" id="KW-1133">Transmembrane helix</keyword>
<evidence type="ECO:0000313" key="3">
    <source>
        <dbReference type="Proteomes" id="UP000031668"/>
    </source>
</evidence>
<keyword evidence="1" id="KW-0472">Membrane</keyword>
<keyword evidence="1" id="KW-0812">Transmembrane</keyword>
<keyword evidence="3" id="KW-1185">Reference proteome</keyword>
<reference evidence="2 3" key="1">
    <citation type="journal article" date="2014" name="Genome Biol. Evol.">
        <title>The genome of the myxosporean Thelohanellus kitauei shows adaptations to nutrient acquisition within its fish host.</title>
        <authorList>
            <person name="Yang Y."/>
            <person name="Xiong J."/>
            <person name="Zhou Z."/>
            <person name="Huo F."/>
            <person name="Miao W."/>
            <person name="Ran C."/>
            <person name="Liu Y."/>
            <person name="Zhang J."/>
            <person name="Feng J."/>
            <person name="Wang M."/>
            <person name="Wang M."/>
            <person name="Wang L."/>
            <person name="Yao B."/>
        </authorList>
    </citation>
    <scope>NUCLEOTIDE SEQUENCE [LARGE SCALE GENOMIC DNA]</scope>
    <source>
        <strain evidence="2">Wuqing</strain>
    </source>
</reference>
<feature type="transmembrane region" description="Helical" evidence="1">
    <location>
        <begin position="67"/>
        <end position="89"/>
    </location>
</feature>
<dbReference type="AlphaFoldDB" id="A0A0C2MX73"/>
<evidence type="ECO:0000313" key="2">
    <source>
        <dbReference type="EMBL" id="KII71956.1"/>
    </source>
</evidence>
<proteinExistence type="predicted"/>
<dbReference type="EMBL" id="JWZT01001527">
    <property type="protein sequence ID" value="KII71956.1"/>
    <property type="molecule type" value="Genomic_DNA"/>
</dbReference>
<sequence length="117" mass="12960">MDKRSDCICMASMNCEPSGIDVVLSVCASMTYILLECVRVKTISVLSFDVLAAELTESREKEGINSFLLVTLTSWNLVPLIVFLSALILRSPIFNFGSTSYTPELESVFVADEHFLL</sequence>
<organism evidence="2 3">
    <name type="scientific">Thelohanellus kitauei</name>
    <name type="common">Myxosporean</name>
    <dbReference type="NCBI Taxonomy" id="669202"/>
    <lineage>
        <taxon>Eukaryota</taxon>
        <taxon>Metazoa</taxon>
        <taxon>Cnidaria</taxon>
        <taxon>Myxozoa</taxon>
        <taxon>Myxosporea</taxon>
        <taxon>Bivalvulida</taxon>
        <taxon>Platysporina</taxon>
        <taxon>Myxobolidae</taxon>
        <taxon>Thelohanellus</taxon>
    </lineage>
</organism>
<name>A0A0C2MX73_THEKT</name>
<gene>
    <name evidence="2" type="ORF">RF11_09020</name>
</gene>